<comment type="caution">
    <text evidence="2">The sequence shown here is derived from an EMBL/GenBank/DDBJ whole genome shotgun (WGS) entry which is preliminary data.</text>
</comment>
<feature type="compositionally biased region" description="Basic and acidic residues" evidence="1">
    <location>
        <begin position="1"/>
        <end position="17"/>
    </location>
</feature>
<evidence type="ECO:0000313" key="3">
    <source>
        <dbReference type="Proteomes" id="UP001209535"/>
    </source>
</evidence>
<evidence type="ECO:0000256" key="1">
    <source>
        <dbReference type="SAM" id="MobiDB-lite"/>
    </source>
</evidence>
<sequence>MPEKTARKAEDATEHTAHGPGCTCPHCRSHDGHDMDPVRMRSPRIDNMPHQHAMTLVGHETVFAVHMTQFHMEEHKYQLVFEASLPDWVAKKLDIARRQNPKDWFILSNAETDQFTIPDLAAGRKRNYGAKIFQGLPPFTEEDEKNPHFYPWSPDRVLPLIDDFEVEVNRIVTFRPFAHHLQLPEFATYLLFGKGSEAHLTNLQTGRLQSDAFETCAFGPDYDHVMSLAKRPDGLADAQLEAGVVVTLPAVRLTDRHTGEQTIPGKWPFKPGDELRLLYRGMLPEIAAIAGETFLFGTGVCCSPETLRNDQACLDVSPTPSSMLRNK</sequence>
<evidence type="ECO:0008006" key="4">
    <source>
        <dbReference type="Google" id="ProtNLM"/>
    </source>
</evidence>
<gene>
    <name evidence="2" type="ORF">OEZ60_14705</name>
</gene>
<evidence type="ECO:0000313" key="2">
    <source>
        <dbReference type="EMBL" id="MCU9849252.1"/>
    </source>
</evidence>
<organism evidence="2 3">
    <name type="scientific">Albidovulum salinarum</name>
    <dbReference type="NCBI Taxonomy" id="2984153"/>
    <lineage>
        <taxon>Bacteria</taxon>
        <taxon>Pseudomonadati</taxon>
        <taxon>Pseudomonadota</taxon>
        <taxon>Alphaproteobacteria</taxon>
        <taxon>Rhodobacterales</taxon>
        <taxon>Paracoccaceae</taxon>
        <taxon>Albidovulum</taxon>
    </lineage>
</organism>
<feature type="region of interest" description="Disordered" evidence="1">
    <location>
        <begin position="1"/>
        <end position="28"/>
    </location>
</feature>
<keyword evidence="3" id="KW-1185">Reference proteome</keyword>
<dbReference type="EMBL" id="JAOVQO010000013">
    <property type="protein sequence ID" value="MCU9849252.1"/>
    <property type="molecule type" value="Genomic_DNA"/>
</dbReference>
<protein>
    <recommendedName>
        <fullName evidence="4">Fumarylacetoacetate (FAA) hydrolase family protein</fullName>
    </recommendedName>
</protein>
<proteinExistence type="predicted"/>
<dbReference type="RefSeq" id="WP_263337704.1">
    <property type="nucleotide sequence ID" value="NZ_JAOVQO010000013.1"/>
</dbReference>
<reference evidence="2 3" key="1">
    <citation type="submission" date="2022-10" db="EMBL/GenBank/DDBJ databases">
        <title>Defluviimonas sp. nov., isolated from ocean surface sediments.</title>
        <authorList>
            <person name="He W."/>
            <person name="Wang L."/>
            <person name="Zhang D.-F."/>
        </authorList>
    </citation>
    <scope>NUCLEOTIDE SEQUENCE [LARGE SCALE GENOMIC DNA]</scope>
    <source>
        <strain evidence="2 3">WL0024</strain>
    </source>
</reference>
<dbReference type="Proteomes" id="UP001209535">
    <property type="component" value="Unassembled WGS sequence"/>
</dbReference>
<name>A0ABT2X5N2_9RHOB</name>
<accession>A0ABT2X5N2</accession>